<dbReference type="KEGG" id="mlv:CVS47_00818"/>
<comment type="cofactor">
    <cofactor evidence="1">
        <name>Mn(2+)</name>
        <dbReference type="ChEBI" id="CHEBI:29035"/>
    </cofactor>
</comment>
<evidence type="ECO:0000259" key="7">
    <source>
        <dbReference type="PROSITE" id="PS51462"/>
    </source>
</evidence>
<protein>
    <recommendedName>
        <fullName evidence="7">Nudix hydrolase domain-containing protein</fullName>
    </recommendedName>
</protein>
<evidence type="ECO:0000256" key="4">
    <source>
        <dbReference type="ARBA" id="ARBA00022801"/>
    </source>
</evidence>
<dbReference type="Gene3D" id="3.90.79.10">
    <property type="entry name" value="Nucleoside Triphosphate Pyrophosphohydrolase"/>
    <property type="match status" value="2"/>
</dbReference>
<dbReference type="Pfam" id="PF00293">
    <property type="entry name" value="NUDIX"/>
    <property type="match status" value="1"/>
</dbReference>
<evidence type="ECO:0000256" key="2">
    <source>
        <dbReference type="ARBA" id="ARBA00001946"/>
    </source>
</evidence>
<keyword evidence="4" id="KW-0378">Hydrolase</keyword>
<keyword evidence="3" id="KW-0479">Metal-binding</keyword>
<evidence type="ECO:0000313" key="9">
    <source>
        <dbReference type="Proteomes" id="UP000276888"/>
    </source>
</evidence>
<keyword evidence="9" id="KW-1185">Reference proteome</keyword>
<keyword evidence="6" id="KW-0464">Manganese</keyword>
<sequence length="254" mass="26492">MSAPAPGSAGDAAGDLARALAGARARTAGDIADTSVRVAATVVLFRDADGGPEVLLIQRPGRGTFAGAWVFPGGAVEPADAVGPAEDAEEEAVARVAAVRETAEEAGLAVDAGELVTLSRWDPPPGIAVRFRTWFFVGRAPRGALRLQPGEAVGADWARPSDVLERHGRGELTLYPPTFVTLSRLSMQPSIDAVLAEARSAGVQDFATQVRDGGALLVWPGDAEDGSTREDAAAPTARHRLRVDALPWTYEHTA</sequence>
<dbReference type="EMBL" id="CP031423">
    <property type="protein sequence ID" value="AZS36218.1"/>
    <property type="molecule type" value="Genomic_DNA"/>
</dbReference>
<dbReference type="PROSITE" id="PS51462">
    <property type="entry name" value="NUDIX"/>
    <property type="match status" value="1"/>
</dbReference>
<dbReference type="InterPro" id="IPR039121">
    <property type="entry name" value="NUDT19"/>
</dbReference>
<dbReference type="SUPFAM" id="SSF55811">
    <property type="entry name" value="Nudix"/>
    <property type="match status" value="1"/>
</dbReference>
<reference evidence="8 9" key="1">
    <citation type="submission" date="2018-08" db="EMBL/GenBank/DDBJ databases">
        <title>Microbacterium lemovicicum sp. nov., a bacterium isolated from a natural uranium-rich soil.</title>
        <authorList>
            <person name="ORTET P."/>
        </authorList>
    </citation>
    <scope>NUCLEOTIDE SEQUENCE [LARGE SCALE GENOMIC DNA]</scope>
    <source>
        <strain evidence="8 9">Viu22</strain>
    </source>
</reference>
<keyword evidence="5" id="KW-0460">Magnesium</keyword>
<accession>A0A3Q9J2A8</accession>
<dbReference type="GO" id="GO:0016818">
    <property type="term" value="F:hydrolase activity, acting on acid anhydrides, in phosphorus-containing anhydrides"/>
    <property type="evidence" value="ECO:0007669"/>
    <property type="project" value="InterPro"/>
</dbReference>
<organism evidence="8 9">
    <name type="scientific">Microbacterium lemovicicum</name>
    <dbReference type="NCBI Taxonomy" id="1072463"/>
    <lineage>
        <taxon>Bacteria</taxon>
        <taxon>Bacillati</taxon>
        <taxon>Actinomycetota</taxon>
        <taxon>Actinomycetes</taxon>
        <taxon>Micrococcales</taxon>
        <taxon>Microbacteriaceae</taxon>
        <taxon>Microbacterium</taxon>
    </lineage>
</organism>
<dbReference type="RefSeq" id="WP_127094941.1">
    <property type="nucleotide sequence ID" value="NZ_CP031423.1"/>
</dbReference>
<proteinExistence type="predicted"/>
<name>A0A3Q9J2A8_9MICO</name>
<feature type="domain" description="Nudix hydrolase" evidence="7">
    <location>
        <begin position="35"/>
        <end position="180"/>
    </location>
</feature>
<evidence type="ECO:0000256" key="3">
    <source>
        <dbReference type="ARBA" id="ARBA00022723"/>
    </source>
</evidence>
<dbReference type="Proteomes" id="UP000276888">
    <property type="component" value="Chromosome"/>
</dbReference>
<dbReference type="CDD" id="cd18870">
    <property type="entry name" value="NUDIX_AcylCoAdiphos_Nudt19"/>
    <property type="match status" value="1"/>
</dbReference>
<dbReference type="InterPro" id="IPR015797">
    <property type="entry name" value="NUDIX_hydrolase-like_dom_sf"/>
</dbReference>
<dbReference type="PANTHER" id="PTHR12318:SF0">
    <property type="entry name" value="ACYL-COENZYME A DIPHOSPHATASE NUDT19"/>
    <property type="match status" value="1"/>
</dbReference>
<dbReference type="GO" id="GO:0046872">
    <property type="term" value="F:metal ion binding"/>
    <property type="evidence" value="ECO:0007669"/>
    <property type="project" value="UniProtKB-KW"/>
</dbReference>
<gene>
    <name evidence="8" type="ORF">CVS47_00818</name>
</gene>
<evidence type="ECO:0000256" key="6">
    <source>
        <dbReference type="ARBA" id="ARBA00023211"/>
    </source>
</evidence>
<comment type="cofactor">
    <cofactor evidence="2">
        <name>Mg(2+)</name>
        <dbReference type="ChEBI" id="CHEBI:18420"/>
    </cofactor>
</comment>
<dbReference type="PANTHER" id="PTHR12318">
    <property type="entry name" value="TESTOSTERONE-REGULATED PROTEIN RP2"/>
    <property type="match status" value="1"/>
</dbReference>
<evidence type="ECO:0000256" key="1">
    <source>
        <dbReference type="ARBA" id="ARBA00001936"/>
    </source>
</evidence>
<evidence type="ECO:0000256" key="5">
    <source>
        <dbReference type="ARBA" id="ARBA00022842"/>
    </source>
</evidence>
<evidence type="ECO:0000313" key="8">
    <source>
        <dbReference type="EMBL" id="AZS36218.1"/>
    </source>
</evidence>
<dbReference type="InterPro" id="IPR000086">
    <property type="entry name" value="NUDIX_hydrolase_dom"/>
</dbReference>
<dbReference type="AlphaFoldDB" id="A0A3Q9J2A8"/>
<dbReference type="OrthoDB" id="7183442at2"/>